<accession>A0ABD2WK67</accession>
<evidence type="ECO:0000259" key="5">
    <source>
        <dbReference type="PROSITE" id="PS51183"/>
    </source>
</evidence>
<feature type="domain" description="JmjN" evidence="5">
    <location>
        <begin position="1705"/>
        <end position="1746"/>
    </location>
</feature>
<feature type="compositionally biased region" description="Polar residues" evidence="3">
    <location>
        <begin position="637"/>
        <end position="650"/>
    </location>
</feature>
<dbReference type="Proteomes" id="UP001627154">
    <property type="component" value="Unassembled WGS sequence"/>
</dbReference>
<dbReference type="SUPFAM" id="SSF46774">
    <property type="entry name" value="ARID-like"/>
    <property type="match status" value="1"/>
</dbReference>
<dbReference type="PROSITE" id="PS51183">
    <property type="entry name" value="JMJN"/>
    <property type="match status" value="1"/>
</dbReference>
<feature type="compositionally biased region" description="Low complexity" evidence="3">
    <location>
        <begin position="1583"/>
        <end position="1612"/>
    </location>
</feature>
<feature type="region of interest" description="Disordered" evidence="3">
    <location>
        <begin position="469"/>
        <end position="653"/>
    </location>
</feature>
<dbReference type="InterPro" id="IPR036431">
    <property type="entry name" value="ARID_dom_sf"/>
</dbReference>
<sequence>MVLSRNDKRKRKEGDIVDLMDPLAQGPKRTKFQAQRKFASVQCSPVVSPAKERQEKTKGQPVCNELITHNRPNTEDFLTFLCYRGTSILPPSLNFFNTSPKKEKSQNAAKSANSSKVSTANSKQTNSTSVTSSSAKKVVPVKEKPVAKKKDASPPKPIQLKTTSTAAQALKKKYQEQRLKKLKPTSMKTRSRGSSDPPKPIAKSVSQKKVVIPKVVKRHSLRSNVSLETETVSPPLKKQSVSQSKKRSSNSKENDDSESSSPKIEKKPKVSAVKSLLQKKLVKSQKVEEEKRVTRSAPRPVSPARRPTRKTKEAAAIYMEILGRKLVGSDLENEDNMSVDSFPELPNARKTAQTENELKLKNRGSKTSKDKEKQEVAKKEEDLKDDKKKKENNKTKEKDIPKKESSVISGRVAKQKPSPGVSLRNKRLTREQISETINDAKIAKRKSLGLVSPLKSKRTARVHKYCELDSEDDEESFTSEEMSSAATPVPKPEVIKTRKSAPAAVPYAATTDNNKKKETTTTTPRSSRSSITSKKVTTAAADAFAKPPKTTVTAAAASPKETPKETAKATKDNKPSPVKRSKEKDKEKAKAKSTASAKAAEESEEEESLSSLIDKLKKKKESEKTSSPAATTTSPPGSNKETVAQEMTSATKKKIKSILDVKLPQRGAEPMKKFVSDDEESFRGFTQRSINGAHALLDEAIGTKNPSILKTHEAMKAQETNKKPDMKAVFGCVLEPTAAAAEKVVVVGSSSSSPTTAVAKLAPKAAAAAAAAATVGTSSNSATIVGNHHRHPVKVESDDATKSASDALLPQQPQQQQLKVRPHLRRSSRNHLSDFTNPTYDIMCALYEKYKQPQSRCVGSKLTSTTTTTTTTSMPNCGGGAATANMIEMPSSMTMMMMSSHHGHRKERVNMSTEQIEKWLNESSLAKEESKVEMESVASSFKYEPPPITTATATSSSSSSAIAASLPGNNHHHHHHRQHHHYHERYHQQQQQQQQQQQPSPHHQHVHSLPIVTTGHHLSISPRIQHLVRPVNVTLSKLSDRLKHQPPPASATATGSSSFFGRSSSTTTTTTTTTIGGKVTAAAATTTTTLTTTTIADSSVSVGSLSTVALTSTTATTTKTAMTKPASSSRGSSKETTPTNTTTAASYQRKMSKDSSFGDELADCDAISKSSAASVVSDSLEKKSLASSPDRKVFFPRRKAFTRERRPPVATIATTNATNVTDANAKSAVATAAAAAALSSGAAFSPENESSVYAFETEAEQSPVQLPLNASFRRKSKEQLFATAKSQNGGIASDKKQASADQAKDDTIAKKSADSKMTASAAAAAAGKSSKHLNLPQEARKSAASSSGGSKNSQQPTTPKTFELPKNFADLTNIQVLPLDKLTTSWSDVNCSASIAVQVNLDPQLQKSEKSSDSSHVVEAAASSSSSSAAASAKKSLGAASSKPSTKGGSNSSNSTVTAAVAGAGREKTAAAAADRGSSTSSSRTPPKSSTVAVVDQSEDQTTTDDDDNSSGQLFYIPLQAVARNCSAQGGQQLIQGVAVKLGTEGPQGPNQKVLLKAKLVTKPPVTVARCPPIGTVQPTARVTQSSGSQQQVPSTSTSSVGVAAATSATTTDAGFKTPKDRVMKTIVDSKRIHKSPTPEKLVKSTVKTAPSSGVERNKVPADGAKTSSSKKPSSKTKQEHYQPVNATSFPCTQDSKENVKLVEAPIFRPSEKDFQDPLEYIDRIRPIAEKFGICKVVPPANFKPECKVSDDMRFTAYNHYIHRMLNRWGPNVREMMAIKKYLATQSISLTQAPWIGGMEVDLPYLYQTVQTLGGLKEVIEKKKWQKVADGMKIPRSAQDRVTKIDDIYCKYLLPYDTLSQGEREKLFKEVEADWVKKESRAERRSNDESDGEDDDDDDDDSSSEEIEECIVKGRNMPLNAFYRIARNTQRMWFGERQCSPSGESEGASAAEVEAAFWKHVVEKRRHVCVHAASIDSGGRGFGFSQAKNSPFARHPWNLKVLTNNAGSVLRALGPQMGVTVPTLHVGMVFSTCCWYRDPHCLPWIEYLHTGAKKIWYGIPDTESEALRDTLARMFPRYCKSTKIWLPSDTAMVPPDMLVRNGVPLCQTVQEPGQFIVVFPKAFTSSICTGYVVSESVYFAHPSWLDTAEQVFQDLHDSCEPSMFSFEKLLFSIINDAKTSTDVLRQILPSVSRIYNREVENRRKLRELGLAKTEKLPLPEKDKRAKKKALQEEADYECDTCRANLYVSCVSNPTEEAIFCLTHAIPYIERKKSVLKNCTLIYTYSENELSDLIHKLKSKIEAKSKKTNQTKQVK</sequence>
<name>A0ABD2WK67_9HYME</name>
<dbReference type="CDD" id="cd16870">
    <property type="entry name" value="ARID_JARD2"/>
    <property type="match status" value="1"/>
</dbReference>
<proteinExistence type="predicted"/>
<feature type="region of interest" description="Disordered" evidence="3">
    <location>
        <begin position="1463"/>
        <end position="1512"/>
    </location>
</feature>
<feature type="compositionally biased region" description="Low complexity" evidence="3">
    <location>
        <begin position="1414"/>
        <end position="1429"/>
    </location>
</feature>
<feature type="compositionally biased region" description="Polar residues" evidence="3">
    <location>
        <begin position="222"/>
        <end position="232"/>
    </location>
</feature>
<organism evidence="7 8">
    <name type="scientific">Trichogramma kaykai</name>
    <dbReference type="NCBI Taxonomy" id="54128"/>
    <lineage>
        <taxon>Eukaryota</taxon>
        <taxon>Metazoa</taxon>
        <taxon>Ecdysozoa</taxon>
        <taxon>Arthropoda</taxon>
        <taxon>Hexapoda</taxon>
        <taxon>Insecta</taxon>
        <taxon>Pterygota</taxon>
        <taxon>Neoptera</taxon>
        <taxon>Endopterygota</taxon>
        <taxon>Hymenoptera</taxon>
        <taxon>Apocrita</taxon>
        <taxon>Proctotrupomorpha</taxon>
        <taxon>Chalcidoidea</taxon>
        <taxon>Trichogrammatidae</taxon>
        <taxon>Trichogramma</taxon>
    </lineage>
</organism>
<feature type="region of interest" description="Disordered" evidence="3">
    <location>
        <begin position="1117"/>
        <end position="1152"/>
    </location>
</feature>
<evidence type="ECO:0008006" key="9">
    <source>
        <dbReference type="Google" id="ProtNLM"/>
    </source>
</evidence>
<evidence type="ECO:0000256" key="2">
    <source>
        <dbReference type="ARBA" id="ARBA00023242"/>
    </source>
</evidence>
<feature type="compositionally biased region" description="Low complexity" evidence="3">
    <location>
        <begin position="808"/>
        <end position="818"/>
    </location>
</feature>
<dbReference type="SMART" id="SM00501">
    <property type="entry name" value="BRIGHT"/>
    <property type="match status" value="1"/>
</dbReference>
<evidence type="ECO:0000313" key="8">
    <source>
        <dbReference type="Proteomes" id="UP001627154"/>
    </source>
</evidence>
<feature type="region of interest" description="Disordered" evidence="3">
    <location>
        <begin position="1284"/>
        <end position="1363"/>
    </location>
</feature>
<feature type="domain" description="ARID" evidence="4">
    <location>
        <begin position="1769"/>
        <end position="1861"/>
    </location>
</feature>
<dbReference type="InterPro" id="IPR003347">
    <property type="entry name" value="JmjC_dom"/>
</dbReference>
<feature type="compositionally biased region" description="Low complexity" evidence="3">
    <location>
        <begin position="1117"/>
        <end position="1129"/>
    </location>
</feature>
<dbReference type="Gene3D" id="1.10.150.60">
    <property type="entry name" value="ARID DNA-binding domain"/>
    <property type="match status" value="1"/>
</dbReference>
<dbReference type="SMART" id="SM01014">
    <property type="entry name" value="ARID"/>
    <property type="match status" value="1"/>
</dbReference>
<dbReference type="Gene3D" id="2.60.120.650">
    <property type="entry name" value="Cupin"/>
    <property type="match status" value="1"/>
</dbReference>
<feature type="compositionally biased region" description="Low complexity" evidence="3">
    <location>
        <begin position="270"/>
        <end position="279"/>
    </location>
</feature>
<dbReference type="EMBL" id="JBJJXI010000100">
    <property type="protein sequence ID" value="KAL3393164.1"/>
    <property type="molecule type" value="Genomic_DNA"/>
</dbReference>
<evidence type="ECO:0000259" key="6">
    <source>
        <dbReference type="PROSITE" id="PS51184"/>
    </source>
</evidence>
<feature type="compositionally biased region" description="Low complexity" evidence="3">
    <location>
        <begin position="988"/>
        <end position="1001"/>
    </location>
</feature>
<keyword evidence="8" id="KW-1185">Reference proteome</keyword>
<feature type="compositionally biased region" description="Acidic residues" evidence="3">
    <location>
        <begin position="1889"/>
        <end position="1909"/>
    </location>
</feature>
<feature type="region of interest" description="Disordered" evidence="3">
    <location>
        <begin position="1629"/>
        <end position="1682"/>
    </location>
</feature>
<feature type="compositionally biased region" description="Low complexity" evidence="3">
    <location>
        <begin position="1050"/>
        <end position="1072"/>
    </location>
</feature>
<protein>
    <recommendedName>
        <fullName evidence="9">ARID domain-containing protein</fullName>
    </recommendedName>
</protein>
<feature type="compositionally biased region" description="Acidic residues" evidence="3">
    <location>
        <begin position="1497"/>
        <end position="1509"/>
    </location>
</feature>
<dbReference type="SMART" id="SM00558">
    <property type="entry name" value="JmjC"/>
    <property type="match status" value="1"/>
</dbReference>
<dbReference type="InterPro" id="IPR003349">
    <property type="entry name" value="JmjN"/>
</dbReference>
<feature type="compositionally biased region" description="Low complexity" evidence="3">
    <location>
        <begin position="295"/>
        <end position="305"/>
    </location>
</feature>
<evidence type="ECO:0000256" key="1">
    <source>
        <dbReference type="ARBA" id="ARBA00004123"/>
    </source>
</evidence>
<dbReference type="SUPFAM" id="SSF51197">
    <property type="entry name" value="Clavaminate synthase-like"/>
    <property type="match status" value="1"/>
</dbReference>
<comment type="subcellular location">
    <subcellularLocation>
        <location evidence="1">Nucleus</location>
    </subcellularLocation>
</comment>
<feature type="compositionally biased region" description="Basic and acidic residues" evidence="3">
    <location>
        <begin position="140"/>
        <end position="153"/>
    </location>
</feature>
<feature type="compositionally biased region" description="Low complexity" evidence="3">
    <location>
        <begin position="1342"/>
        <end position="1351"/>
    </location>
</feature>
<feature type="compositionally biased region" description="Basic and acidic residues" evidence="3">
    <location>
        <begin position="561"/>
        <end position="590"/>
    </location>
</feature>
<feature type="compositionally biased region" description="Basic and acidic residues" evidence="3">
    <location>
        <begin position="1629"/>
        <end position="1643"/>
    </location>
</feature>
<feature type="compositionally biased region" description="Low complexity" evidence="3">
    <location>
        <begin position="949"/>
        <end position="965"/>
    </location>
</feature>
<feature type="compositionally biased region" description="Low complexity" evidence="3">
    <location>
        <begin position="1315"/>
        <end position="1328"/>
    </location>
</feature>
<dbReference type="InterPro" id="IPR001606">
    <property type="entry name" value="ARID_dom"/>
</dbReference>
<feature type="compositionally biased region" description="Basic residues" evidence="3">
    <location>
        <begin position="970"/>
        <end position="984"/>
    </location>
</feature>
<dbReference type="GO" id="GO:0005634">
    <property type="term" value="C:nucleus"/>
    <property type="evidence" value="ECO:0007669"/>
    <property type="project" value="UniProtKB-SubCell"/>
</dbReference>
<feature type="region of interest" description="Disordered" evidence="3">
    <location>
        <begin position="1041"/>
        <end position="1072"/>
    </location>
</feature>
<dbReference type="Pfam" id="PF02928">
    <property type="entry name" value="zf-C5HC2"/>
    <property type="match status" value="1"/>
</dbReference>
<evidence type="ECO:0000256" key="3">
    <source>
        <dbReference type="SAM" id="MobiDB-lite"/>
    </source>
</evidence>
<feature type="compositionally biased region" description="Acidic residues" evidence="3">
    <location>
        <begin position="469"/>
        <end position="478"/>
    </location>
</feature>
<feature type="compositionally biased region" description="Low complexity" evidence="3">
    <location>
        <begin position="1463"/>
        <end position="1491"/>
    </location>
</feature>
<dbReference type="FunFam" id="1.10.150.60:FF:000012">
    <property type="entry name" value="Blast:Protein Jumonji"/>
    <property type="match status" value="1"/>
</dbReference>
<evidence type="ECO:0000259" key="4">
    <source>
        <dbReference type="PROSITE" id="PS51011"/>
    </source>
</evidence>
<feature type="compositionally biased region" description="Basic and acidic residues" evidence="3">
    <location>
        <begin position="367"/>
        <end position="405"/>
    </location>
</feature>
<feature type="region of interest" description="Disordered" evidence="3">
    <location>
        <begin position="782"/>
        <end position="832"/>
    </location>
</feature>
<gene>
    <name evidence="7" type="ORF">TKK_012417</name>
</gene>
<feature type="region of interest" description="Disordered" evidence="3">
    <location>
        <begin position="328"/>
        <end position="430"/>
    </location>
</feature>
<dbReference type="PANTHER" id="PTHR10694">
    <property type="entry name" value="LYSINE-SPECIFIC DEMETHYLASE"/>
    <property type="match status" value="1"/>
</dbReference>
<keyword evidence="2" id="KW-0539">Nucleus</keyword>
<feature type="region of interest" description="Disordered" evidence="3">
    <location>
        <begin position="99"/>
        <end position="313"/>
    </location>
</feature>
<feature type="compositionally biased region" description="Basic residues" evidence="3">
    <location>
        <begin position="820"/>
        <end position="829"/>
    </location>
</feature>
<reference evidence="7 8" key="1">
    <citation type="journal article" date="2024" name="bioRxiv">
        <title>A reference genome for Trichogramma kaykai: A tiny desert-dwelling parasitoid wasp with competing sex-ratio distorters.</title>
        <authorList>
            <person name="Culotta J."/>
            <person name="Lindsey A.R."/>
        </authorList>
    </citation>
    <scope>NUCLEOTIDE SEQUENCE [LARGE SCALE GENOMIC DNA]</scope>
    <source>
        <strain evidence="7 8">KSX58</strain>
    </source>
</reference>
<feature type="compositionally biased region" description="Basic and acidic residues" evidence="3">
    <location>
        <begin position="1879"/>
        <end position="1888"/>
    </location>
</feature>
<feature type="compositionally biased region" description="Low complexity" evidence="3">
    <location>
        <begin position="233"/>
        <end position="243"/>
    </location>
</feature>
<dbReference type="Pfam" id="PF01388">
    <property type="entry name" value="ARID"/>
    <property type="match status" value="1"/>
</dbReference>
<comment type="caution">
    <text evidence="7">The sequence shown here is derived from an EMBL/GenBank/DDBJ whole genome shotgun (WGS) entry which is preliminary data.</text>
</comment>
<feature type="compositionally biased region" description="Basic and acidic residues" evidence="3">
    <location>
        <begin position="1293"/>
        <end position="1314"/>
    </location>
</feature>
<feature type="compositionally biased region" description="Low complexity" evidence="3">
    <location>
        <begin position="106"/>
        <end position="138"/>
    </location>
</feature>
<dbReference type="PROSITE" id="PS51011">
    <property type="entry name" value="ARID"/>
    <property type="match status" value="1"/>
</dbReference>
<evidence type="ECO:0000313" key="7">
    <source>
        <dbReference type="EMBL" id="KAL3393164.1"/>
    </source>
</evidence>
<feature type="compositionally biased region" description="Low complexity" evidence="3">
    <location>
        <begin position="520"/>
        <end position="560"/>
    </location>
</feature>
<feature type="region of interest" description="Disordered" evidence="3">
    <location>
        <begin position="943"/>
        <end position="1006"/>
    </location>
</feature>
<dbReference type="SMART" id="SM00545">
    <property type="entry name" value="JmjN"/>
    <property type="match status" value="1"/>
</dbReference>
<dbReference type="PROSITE" id="PS51184">
    <property type="entry name" value="JMJC"/>
    <property type="match status" value="1"/>
</dbReference>
<dbReference type="Pfam" id="PF02375">
    <property type="entry name" value="JmjN"/>
    <property type="match status" value="1"/>
</dbReference>
<feature type="region of interest" description="Disordered" evidence="3">
    <location>
        <begin position="1879"/>
        <end position="1910"/>
    </location>
</feature>
<feature type="domain" description="JmjC" evidence="6">
    <location>
        <begin position="1991"/>
        <end position="2156"/>
    </location>
</feature>
<dbReference type="PANTHER" id="PTHR10694:SF113">
    <property type="entry name" value="PROTEIN JUMONJI"/>
    <property type="match status" value="1"/>
</dbReference>
<feature type="region of interest" description="Disordered" evidence="3">
    <location>
        <begin position="1407"/>
        <end position="1429"/>
    </location>
</feature>
<dbReference type="Pfam" id="PF02373">
    <property type="entry name" value="JmjC"/>
    <property type="match status" value="1"/>
</dbReference>
<dbReference type="InterPro" id="IPR004198">
    <property type="entry name" value="Znf_C5HC2"/>
</dbReference>
<feature type="region of interest" description="Disordered" evidence="3">
    <location>
        <begin position="1580"/>
        <end position="1617"/>
    </location>
</feature>
<feature type="compositionally biased region" description="Low complexity" evidence="3">
    <location>
        <begin position="625"/>
        <end position="636"/>
    </location>
</feature>